<evidence type="ECO:0000313" key="3">
    <source>
        <dbReference type="Proteomes" id="UP000598971"/>
    </source>
</evidence>
<keyword evidence="1" id="KW-0472">Membrane</keyword>
<dbReference type="PANTHER" id="PTHR31876">
    <property type="entry name" value="COV-LIKE PROTEIN 1"/>
    <property type="match status" value="1"/>
</dbReference>
<dbReference type="RefSeq" id="WP_171605987.1">
    <property type="nucleotide sequence ID" value="NZ_WHPF01000001.1"/>
</dbReference>
<protein>
    <submittedName>
        <fullName evidence="2">DUF502 domain-containing protein</fullName>
    </submittedName>
</protein>
<dbReference type="Pfam" id="PF04367">
    <property type="entry name" value="DUF502"/>
    <property type="match status" value="1"/>
</dbReference>
<organism evidence="2 3">
    <name type="scientific">Limnovirga soli</name>
    <dbReference type="NCBI Taxonomy" id="2656915"/>
    <lineage>
        <taxon>Bacteria</taxon>
        <taxon>Pseudomonadati</taxon>
        <taxon>Bacteroidota</taxon>
        <taxon>Chitinophagia</taxon>
        <taxon>Chitinophagales</taxon>
        <taxon>Chitinophagaceae</taxon>
        <taxon>Limnovirga</taxon>
    </lineage>
</organism>
<dbReference type="InterPro" id="IPR007462">
    <property type="entry name" value="COV1-like"/>
</dbReference>
<accession>A0A8J8FCY2</accession>
<evidence type="ECO:0000256" key="1">
    <source>
        <dbReference type="SAM" id="Phobius"/>
    </source>
</evidence>
<keyword evidence="1" id="KW-0812">Transmembrane</keyword>
<name>A0A8J8FCY2_9BACT</name>
<gene>
    <name evidence="2" type="ORF">GD597_01295</name>
</gene>
<evidence type="ECO:0000313" key="2">
    <source>
        <dbReference type="EMBL" id="NNV54074.1"/>
    </source>
</evidence>
<keyword evidence="1" id="KW-1133">Transmembrane helix</keyword>
<proteinExistence type="predicted"/>
<dbReference type="AlphaFoldDB" id="A0A8J8FCY2"/>
<dbReference type="EMBL" id="WHPF01000001">
    <property type="protein sequence ID" value="NNV54074.1"/>
    <property type="molecule type" value="Genomic_DNA"/>
</dbReference>
<dbReference type="PANTHER" id="PTHR31876:SF26">
    <property type="entry name" value="PROTEIN LIKE COV 2"/>
    <property type="match status" value="1"/>
</dbReference>
<sequence length="221" mass="24845">MSSFKKRLGTSFHWKNLLQYFFQGLIIIVPVGITIYVVLTLFNMVDSILPNLLYSLFPRLMGTGTGGELRQFPGLGFVVVILIVILFGRISSSFVMSRLVDLLDSLLERTPGIKLIYSSVKDFLEAFTGNKRKFDKPVLANVDAPDVWRIGFITRQSAEDFELHTHVVVYIPLSYALTGVTYFVPKEKIKPLDHVSSAEAMKFAVTGGVTEVDDHHTKHPH</sequence>
<dbReference type="Proteomes" id="UP000598971">
    <property type="component" value="Unassembled WGS sequence"/>
</dbReference>
<keyword evidence="3" id="KW-1185">Reference proteome</keyword>
<comment type="caution">
    <text evidence="2">The sequence shown here is derived from an EMBL/GenBank/DDBJ whole genome shotgun (WGS) entry which is preliminary data.</text>
</comment>
<feature type="transmembrane region" description="Helical" evidence="1">
    <location>
        <begin position="69"/>
        <end position="88"/>
    </location>
</feature>
<reference evidence="2" key="1">
    <citation type="submission" date="2019-10" db="EMBL/GenBank/DDBJ databases">
        <title>Draft genome sequence of Panacibacter sp. KCS-6.</title>
        <authorList>
            <person name="Yim K.J."/>
        </authorList>
    </citation>
    <scope>NUCLEOTIDE SEQUENCE</scope>
    <source>
        <strain evidence="2">KCS-6</strain>
    </source>
</reference>
<feature type="transmembrane region" description="Helical" evidence="1">
    <location>
        <begin position="20"/>
        <end position="49"/>
    </location>
</feature>